<evidence type="ECO:0000313" key="3">
    <source>
        <dbReference type="Proteomes" id="UP000239735"/>
    </source>
</evidence>
<dbReference type="EMBL" id="OKRB01000103">
    <property type="protein sequence ID" value="SPE24345.1"/>
    <property type="molecule type" value="Genomic_DNA"/>
</dbReference>
<protein>
    <recommendedName>
        <fullName evidence="4">Zinc-ribbon domain-containing protein</fullName>
    </recommendedName>
</protein>
<organism evidence="2 3">
    <name type="scientific">Candidatus Sulfuritelmatomonas gaucii</name>
    <dbReference type="NCBI Taxonomy" id="2043161"/>
    <lineage>
        <taxon>Bacteria</taxon>
        <taxon>Pseudomonadati</taxon>
        <taxon>Acidobacteriota</taxon>
        <taxon>Terriglobia</taxon>
        <taxon>Terriglobales</taxon>
        <taxon>Acidobacteriaceae</taxon>
        <taxon>Candidatus Sulfuritelmatomonas</taxon>
    </lineage>
</organism>
<dbReference type="AlphaFoldDB" id="A0A2N9LMM5"/>
<gene>
    <name evidence="2" type="ORF">SBA5_450009</name>
</gene>
<proteinExistence type="predicted"/>
<accession>A0A2N9LMM5</accession>
<dbReference type="Proteomes" id="UP000239735">
    <property type="component" value="Unassembled WGS sequence"/>
</dbReference>
<evidence type="ECO:0008006" key="4">
    <source>
        <dbReference type="Google" id="ProtNLM"/>
    </source>
</evidence>
<dbReference type="OrthoDB" id="517663at2"/>
<evidence type="ECO:0000313" key="2">
    <source>
        <dbReference type="EMBL" id="SPE24345.1"/>
    </source>
</evidence>
<keyword evidence="1" id="KW-1133">Transmembrane helix</keyword>
<name>A0A2N9LMM5_9BACT</name>
<keyword evidence="1" id="KW-0812">Transmembrane</keyword>
<feature type="transmembrane region" description="Helical" evidence="1">
    <location>
        <begin position="48"/>
        <end position="69"/>
    </location>
</feature>
<evidence type="ECO:0000256" key="1">
    <source>
        <dbReference type="SAM" id="Phobius"/>
    </source>
</evidence>
<reference evidence="3" key="1">
    <citation type="submission" date="2018-02" db="EMBL/GenBank/DDBJ databases">
        <authorList>
            <person name="Hausmann B."/>
        </authorList>
    </citation>
    <scope>NUCLEOTIDE SEQUENCE [LARGE SCALE GENOMIC DNA]</scope>
    <source>
        <strain evidence="3">Peat soil MAG SbA5</strain>
    </source>
</reference>
<keyword evidence="1" id="KW-0472">Membrane</keyword>
<sequence>MNESCSKCGSHLESAWKFCPLCGVERVRETHEAAEPHHAHERAPVKGAFSGLFFGLVAAPVLIIAGGMICLTGLGIFLGIPLIVAGVLAPLIGPVMGVNAMRGTCPWCGAEVSGVGIFDKFSCPTCSRRIVLKKHELLKAE</sequence>
<feature type="transmembrane region" description="Helical" evidence="1">
    <location>
        <begin position="75"/>
        <end position="93"/>
    </location>
</feature>